<feature type="transmembrane region" description="Helical" evidence="2">
    <location>
        <begin position="180"/>
        <end position="204"/>
    </location>
</feature>
<dbReference type="Proteomes" id="UP000030703">
    <property type="component" value="Unassembled WGS sequence"/>
</dbReference>
<feature type="compositionally biased region" description="Low complexity" evidence="1">
    <location>
        <begin position="124"/>
        <end position="140"/>
    </location>
</feature>
<feature type="compositionally biased region" description="Polar residues" evidence="1">
    <location>
        <begin position="356"/>
        <end position="369"/>
    </location>
</feature>
<name>W9Z8L0_FUSOX</name>
<evidence type="ECO:0000256" key="1">
    <source>
        <dbReference type="SAM" id="MobiDB-lite"/>
    </source>
</evidence>
<feature type="region of interest" description="Disordered" evidence="1">
    <location>
        <begin position="452"/>
        <end position="483"/>
    </location>
</feature>
<evidence type="ECO:0000256" key="2">
    <source>
        <dbReference type="SAM" id="Phobius"/>
    </source>
</evidence>
<keyword evidence="2" id="KW-0472">Membrane</keyword>
<protein>
    <submittedName>
        <fullName evidence="3">Uncharacterized protein</fullName>
    </submittedName>
</protein>
<gene>
    <name evidence="3" type="ORF">FOMG_18358</name>
</gene>
<dbReference type="InterPro" id="IPR015915">
    <property type="entry name" value="Kelch-typ_b-propeller"/>
</dbReference>
<feature type="region of interest" description="Disordered" evidence="1">
    <location>
        <begin position="353"/>
        <end position="388"/>
    </location>
</feature>
<dbReference type="HOGENOM" id="CLU_565043_0_0_1"/>
<feature type="compositionally biased region" description="Polar residues" evidence="1">
    <location>
        <begin position="215"/>
        <end position="241"/>
    </location>
</feature>
<dbReference type="AlphaFoldDB" id="W9Z8L0"/>
<dbReference type="SUPFAM" id="SSF117281">
    <property type="entry name" value="Kelch motif"/>
    <property type="match status" value="1"/>
</dbReference>
<keyword evidence="2" id="KW-1133">Transmembrane helix</keyword>
<reference evidence="3" key="2">
    <citation type="submission" date="2012-05" db="EMBL/GenBank/DDBJ databases">
        <title>Annotation of the Genome Sequence of Fusarium oxysporum f. sp. melonis 26406.</title>
        <authorList>
            <consortium name="The Broad Institute Genomics Platform"/>
            <person name="Ma L.-J."/>
            <person name="Corby-Kistler H."/>
            <person name="Broz K."/>
            <person name="Gale L.R."/>
            <person name="Jonkers W."/>
            <person name="O'Donnell K."/>
            <person name="Ploetz R."/>
            <person name="Steinberg C."/>
            <person name="Schwartz D.C."/>
            <person name="VanEtten H."/>
            <person name="Zhou S."/>
            <person name="Young S.K."/>
            <person name="Zeng Q."/>
            <person name="Gargeya S."/>
            <person name="Fitzgerald M."/>
            <person name="Abouelleil A."/>
            <person name="Alvarado L."/>
            <person name="Chapman S.B."/>
            <person name="Gainer-Dewar J."/>
            <person name="Goldberg J."/>
            <person name="Griggs A."/>
            <person name="Gujja S."/>
            <person name="Hansen M."/>
            <person name="Howarth C."/>
            <person name="Imamovic A."/>
            <person name="Ireland A."/>
            <person name="Larimer J."/>
            <person name="McCowan C."/>
            <person name="Murphy C."/>
            <person name="Pearson M."/>
            <person name="Poon T.W."/>
            <person name="Priest M."/>
            <person name="Roberts A."/>
            <person name="Saif S."/>
            <person name="Shea T."/>
            <person name="Sykes S."/>
            <person name="Wortman J."/>
            <person name="Nusbaum C."/>
            <person name="Birren B."/>
        </authorList>
    </citation>
    <scope>NUCLEOTIDE SEQUENCE</scope>
    <source>
        <strain evidence="3">26406</strain>
    </source>
</reference>
<dbReference type="OrthoDB" id="5352000at2759"/>
<feature type="region of interest" description="Disordered" evidence="1">
    <location>
        <begin position="212"/>
        <end position="241"/>
    </location>
</feature>
<organism evidence="3">
    <name type="scientific">Fusarium oxysporum f. sp. melonis 26406</name>
    <dbReference type="NCBI Taxonomy" id="1089452"/>
    <lineage>
        <taxon>Eukaryota</taxon>
        <taxon>Fungi</taxon>
        <taxon>Dikarya</taxon>
        <taxon>Ascomycota</taxon>
        <taxon>Pezizomycotina</taxon>
        <taxon>Sordariomycetes</taxon>
        <taxon>Hypocreomycetidae</taxon>
        <taxon>Hypocreales</taxon>
        <taxon>Nectriaceae</taxon>
        <taxon>Fusarium</taxon>
        <taxon>Fusarium oxysporum species complex</taxon>
    </lineage>
</organism>
<dbReference type="VEuPathDB" id="FungiDB:FOMG_18358"/>
<accession>W9Z8L0</accession>
<sequence length="483" mass="51261">MSLPKPPTSLDDSCSVIYENILYSLTPEAFLSLPLEEGAKWKKLEMGEKVSGAVCVGATPDGTAQAGLFVVGGTSGSDGYTGLQKYTYSTGKWTTITPSELITKDRLWHGSTSAKSTKSIYPQTRSSTSNSEISSTSATSTVLSTGSSTASLTISEASVSATAGAAAGNSDDDFGISSNVILGIILGSILEFLALLGLLLLLLARRRKARRNGMEASSTRHFGNGSRQLLSRGQTRGHNATLSQESYSSMAILIDRTGKKKTSLTWKPTNDTTRSSGSSLHKQIKATISKPILQEMPYPALQGYDTGGVGFDVTVAEHRPHAWPMEAQDGMRRSSGWNHYWSGGSALQILGFGGSKRTTAGSEQSSRYSEATHHRSARATQHSSTPSSLLSDFCPEINRVNSGSRVLAECSKIPFKDGVAGKLERTPSRASSSGYSSGIPKSVNEAWDYTLSPKPWSPDRAPKVDCNPNSNFGAPLSASVPGP</sequence>
<feature type="compositionally biased region" description="Polar residues" evidence="1">
    <location>
        <begin position="378"/>
        <end position="388"/>
    </location>
</feature>
<dbReference type="EMBL" id="JH659437">
    <property type="protein sequence ID" value="EXK24952.1"/>
    <property type="molecule type" value="Genomic_DNA"/>
</dbReference>
<feature type="region of interest" description="Disordered" evidence="1">
    <location>
        <begin position="119"/>
        <end position="140"/>
    </location>
</feature>
<proteinExistence type="predicted"/>
<reference evidence="3" key="1">
    <citation type="submission" date="2012-04" db="EMBL/GenBank/DDBJ databases">
        <title>The Genome Sequence of Fusarium oxysporum melonis.</title>
        <authorList>
            <consortium name="The Broad Institute Genome Sequencing Platform"/>
            <person name="Ma L.-J."/>
            <person name="Gale L.R."/>
            <person name="Schwartz D.C."/>
            <person name="Zhou S."/>
            <person name="Corby-Kistler H."/>
            <person name="Young S.K."/>
            <person name="Zeng Q."/>
            <person name="Gargeya S."/>
            <person name="Fitzgerald M."/>
            <person name="Haas B."/>
            <person name="Abouelleil A."/>
            <person name="Alvarado L."/>
            <person name="Arachchi H.M."/>
            <person name="Berlin A."/>
            <person name="Brown A."/>
            <person name="Chapman S.B."/>
            <person name="Chen Z."/>
            <person name="Dunbar C."/>
            <person name="Freedman E."/>
            <person name="Gearin G."/>
            <person name="Goldberg J."/>
            <person name="Griggs A."/>
            <person name="Gujja S."/>
            <person name="Heiman D."/>
            <person name="Howarth C."/>
            <person name="Larson L."/>
            <person name="Lui A."/>
            <person name="MacDonald P.J.P."/>
            <person name="Montmayeur A."/>
            <person name="Murphy C."/>
            <person name="Neiman D."/>
            <person name="Pearson M."/>
            <person name="Priest M."/>
            <person name="Roberts A."/>
            <person name="Saif S."/>
            <person name="Shea T."/>
            <person name="Shenoy N."/>
            <person name="Sisk P."/>
            <person name="Stolte C."/>
            <person name="Sykes S."/>
            <person name="Wortman J."/>
            <person name="Nusbaum C."/>
            <person name="Birren B."/>
        </authorList>
    </citation>
    <scope>NUCLEOTIDE SEQUENCE</scope>
    <source>
        <strain evidence="3">26406</strain>
    </source>
</reference>
<keyword evidence="2" id="KW-0812">Transmembrane</keyword>
<evidence type="ECO:0000313" key="3">
    <source>
        <dbReference type="EMBL" id="EXK24952.1"/>
    </source>
</evidence>